<dbReference type="InterPro" id="IPR036249">
    <property type="entry name" value="Thioredoxin-like_sf"/>
</dbReference>
<protein>
    <recommendedName>
        <fullName evidence="3">Alkyl hydroperoxide reductase subunit C/ Thiol specific antioxidant domain-containing protein</fullName>
    </recommendedName>
</protein>
<dbReference type="RefSeq" id="WP_377712094.1">
    <property type="nucleotide sequence ID" value="NZ_JBHTJM010000001.1"/>
</dbReference>
<dbReference type="EMBL" id="JBHTJM010000001">
    <property type="protein sequence ID" value="MFD0962433.1"/>
    <property type="molecule type" value="Genomic_DNA"/>
</dbReference>
<sequence length="67" mass="7650">MKDPLKSLYKDTFKISLPNYNGDDSWTLPIPARFIIGTDGVIKYVEYSIDYTKRPNPDVLVEALEAI</sequence>
<dbReference type="SUPFAM" id="SSF52833">
    <property type="entry name" value="Thioredoxin-like"/>
    <property type="match status" value="1"/>
</dbReference>
<accession>A0ABW3HXZ9</accession>
<dbReference type="Gene3D" id="3.40.30.10">
    <property type="entry name" value="Glutaredoxin"/>
    <property type="match status" value="1"/>
</dbReference>
<name>A0ABW3HXZ9_9FLAO</name>
<evidence type="ECO:0000313" key="2">
    <source>
        <dbReference type="Proteomes" id="UP001596997"/>
    </source>
</evidence>
<gene>
    <name evidence="1" type="ORF">ACFQ1O_00270</name>
</gene>
<proteinExistence type="predicted"/>
<reference evidence="2" key="1">
    <citation type="journal article" date="2019" name="Int. J. Syst. Evol. Microbiol.">
        <title>The Global Catalogue of Microorganisms (GCM) 10K type strain sequencing project: providing services to taxonomists for standard genome sequencing and annotation.</title>
        <authorList>
            <consortium name="The Broad Institute Genomics Platform"/>
            <consortium name="The Broad Institute Genome Sequencing Center for Infectious Disease"/>
            <person name="Wu L."/>
            <person name="Ma J."/>
        </authorList>
    </citation>
    <scope>NUCLEOTIDE SEQUENCE [LARGE SCALE GENOMIC DNA]</scope>
    <source>
        <strain evidence="2">CCUG 62114</strain>
    </source>
</reference>
<organism evidence="1 2">
    <name type="scientific">Pseudofulvibacter geojedonensis</name>
    <dbReference type="NCBI Taxonomy" id="1123758"/>
    <lineage>
        <taxon>Bacteria</taxon>
        <taxon>Pseudomonadati</taxon>
        <taxon>Bacteroidota</taxon>
        <taxon>Flavobacteriia</taxon>
        <taxon>Flavobacteriales</taxon>
        <taxon>Flavobacteriaceae</taxon>
        <taxon>Pseudofulvibacter</taxon>
    </lineage>
</organism>
<comment type="caution">
    <text evidence="1">The sequence shown here is derived from an EMBL/GenBank/DDBJ whole genome shotgun (WGS) entry which is preliminary data.</text>
</comment>
<keyword evidence="2" id="KW-1185">Reference proteome</keyword>
<evidence type="ECO:0008006" key="3">
    <source>
        <dbReference type="Google" id="ProtNLM"/>
    </source>
</evidence>
<evidence type="ECO:0000313" key="1">
    <source>
        <dbReference type="EMBL" id="MFD0962433.1"/>
    </source>
</evidence>
<dbReference type="Proteomes" id="UP001596997">
    <property type="component" value="Unassembled WGS sequence"/>
</dbReference>